<evidence type="ECO:0000313" key="8">
    <source>
        <dbReference type="Proteomes" id="UP001500689"/>
    </source>
</evidence>
<name>A0ABP6XBW5_9PSEU</name>
<feature type="region of interest" description="Disordered" evidence="5">
    <location>
        <begin position="1"/>
        <end position="22"/>
    </location>
</feature>
<keyword evidence="3" id="KW-0732">Signal</keyword>
<accession>A0ABP6XBW5</accession>
<dbReference type="EMBL" id="BAAAZN010000013">
    <property type="protein sequence ID" value="GAA3564780.1"/>
    <property type="molecule type" value="Genomic_DNA"/>
</dbReference>
<protein>
    <recommendedName>
        <fullName evidence="2">chorismate mutase</fullName>
        <ecNumber evidence="2">5.4.99.5</ecNumber>
    </recommendedName>
</protein>
<sequence>MHYPGTKDGDLTGRPRKEDRQLISTSTVTRCVAVAALMVGATTLALPQAMAAGAPMNAELSPSATGTGKPLGRLGALTGLVIKRLLVSDDVAAAKFGTDSPIDDPVREQQVLDQVRDQATELGLDPVAATAFFQDQITASKVVQKGLFARWTAHPDEAPTTRPDLDQIRTRLNQLTTDLLNELKATVPVRGEPTICTVELAVAAGSGAVLDHLDSLHRQALRGAVHSVCTAR</sequence>
<dbReference type="PROSITE" id="PS51168">
    <property type="entry name" value="CHORISMATE_MUT_2"/>
    <property type="match status" value="1"/>
</dbReference>
<reference evidence="8" key="1">
    <citation type="journal article" date="2019" name="Int. J. Syst. Evol. Microbiol.">
        <title>The Global Catalogue of Microorganisms (GCM) 10K type strain sequencing project: providing services to taxonomists for standard genome sequencing and annotation.</title>
        <authorList>
            <consortium name="The Broad Institute Genomics Platform"/>
            <consortium name="The Broad Institute Genome Sequencing Center for Infectious Disease"/>
            <person name="Wu L."/>
            <person name="Ma J."/>
        </authorList>
    </citation>
    <scope>NUCLEOTIDE SEQUENCE [LARGE SCALE GENOMIC DNA]</scope>
    <source>
        <strain evidence="8">JCM 16898</strain>
    </source>
</reference>
<keyword evidence="8" id="KW-1185">Reference proteome</keyword>
<dbReference type="PIRSF" id="PIRSF036575">
    <property type="entry name" value="CM_nematode"/>
    <property type="match status" value="1"/>
</dbReference>
<evidence type="ECO:0000256" key="5">
    <source>
        <dbReference type="SAM" id="MobiDB-lite"/>
    </source>
</evidence>
<dbReference type="PANTHER" id="PTHR38041">
    <property type="entry name" value="CHORISMATE MUTASE"/>
    <property type="match status" value="1"/>
</dbReference>
<evidence type="ECO:0000256" key="3">
    <source>
        <dbReference type="ARBA" id="ARBA00022729"/>
    </source>
</evidence>
<keyword evidence="4" id="KW-0413">Isomerase</keyword>
<dbReference type="SUPFAM" id="SSF48600">
    <property type="entry name" value="Chorismate mutase II"/>
    <property type="match status" value="1"/>
</dbReference>
<dbReference type="PANTHER" id="PTHR38041:SF2">
    <property type="entry name" value="SECRETED CHORISMATE MUTASE"/>
    <property type="match status" value="1"/>
</dbReference>
<dbReference type="Pfam" id="PF01817">
    <property type="entry name" value="CM_2"/>
    <property type="match status" value="1"/>
</dbReference>
<evidence type="ECO:0000313" key="7">
    <source>
        <dbReference type="EMBL" id="GAA3564780.1"/>
    </source>
</evidence>
<evidence type="ECO:0000256" key="1">
    <source>
        <dbReference type="ARBA" id="ARBA00004817"/>
    </source>
</evidence>
<dbReference type="NCBIfam" id="TIGR01806">
    <property type="entry name" value="CM_mono2"/>
    <property type="match status" value="1"/>
</dbReference>
<dbReference type="Gene3D" id="1.20.59.10">
    <property type="entry name" value="Chorismate mutase"/>
    <property type="match status" value="1"/>
</dbReference>
<dbReference type="SMART" id="SM00830">
    <property type="entry name" value="CM_2"/>
    <property type="match status" value="1"/>
</dbReference>
<comment type="caution">
    <text evidence="7">The sequence shown here is derived from an EMBL/GenBank/DDBJ whole genome shotgun (WGS) entry which is preliminary data.</text>
</comment>
<dbReference type="NCBIfam" id="NF006741">
    <property type="entry name" value="PRK09269.1"/>
    <property type="match status" value="1"/>
</dbReference>
<dbReference type="InterPro" id="IPR036263">
    <property type="entry name" value="Chorismate_II_sf"/>
</dbReference>
<evidence type="ECO:0000256" key="2">
    <source>
        <dbReference type="ARBA" id="ARBA00012404"/>
    </source>
</evidence>
<dbReference type="InterPro" id="IPR036979">
    <property type="entry name" value="CM_dom_sf"/>
</dbReference>
<feature type="domain" description="Chorismate mutase" evidence="6">
    <location>
        <begin position="47"/>
        <end position="148"/>
    </location>
</feature>
<gene>
    <name evidence="7" type="ORF">GCM10022222_55660</name>
</gene>
<proteinExistence type="predicted"/>
<dbReference type="InterPro" id="IPR008240">
    <property type="entry name" value="Chorismate_mutase_periplasmic"/>
</dbReference>
<evidence type="ECO:0000256" key="4">
    <source>
        <dbReference type="ARBA" id="ARBA00023235"/>
    </source>
</evidence>
<evidence type="ECO:0000259" key="6">
    <source>
        <dbReference type="PROSITE" id="PS51168"/>
    </source>
</evidence>
<dbReference type="InterPro" id="IPR051331">
    <property type="entry name" value="Chorismate_mutase-related"/>
</dbReference>
<organism evidence="7 8">
    <name type="scientific">Amycolatopsis ultiminotia</name>
    <dbReference type="NCBI Taxonomy" id="543629"/>
    <lineage>
        <taxon>Bacteria</taxon>
        <taxon>Bacillati</taxon>
        <taxon>Actinomycetota</taxon>
        <taxon>Actinomycetes</taxon>
        <taxon>Pseudonocardiales</taxon>
        <taxon>Pseudonocardiaceae</taxon>
        <taxon>Amycolatopsis</taxon>
    </lineage>
</organism>
<dbReference type="Proteomes" id="UP001500689">
    <property type="component" value="Unassembled WGS sequence"/>
</dbReference>
<feature type="compositionally biased region" description="Basic and acidic residues" evidence="5">
    <location>
        <begin position="1"/>
        <end position="21"/>
    </location>
</feature>
<dbReference type="InterPro" id="IPR002701">
    <property type="entry name" value="CM_II_prokaryot"/>
</dbReference>
<comment type="pathway">
    <text evidence="1">Metabolic intermediate biosynthesis; prephenate biosynthesis; prephenate from chorismate: step 1/1.</text>
</comment>
<dbReference type="EC" id="5.4.99.5" evidence="2"/>